<dbReference type="Gene3D" id="3.40.33.10">
    <property type="entry name" value="CAP"/>
    <property type="match status" value="1"/>
</dbReference>
<evidence type="ECO:0000313" key="9">
    <source>
        <dbReference type="Proteomes" id="UP000002852"/>
    </source>
</evidence>
<feature type="domain" description="LCCL" evidence="7">
    <location>
        <begin position="347"/>
        <end position="440"/>
    </location>
</feature>
<evidence type="ECO:0000313" key="8">
    <source>
        <dbReference type="Ensembl" id="ENSXMAP00000010492.2"/>
    </source>
</evidence>
<dbReference type="Pfam" id="PF03815">
    <property type="entry name" value="LCCL"/>
    <property type="match status" value="2"/>
</dbReference>
<accession>M4A7P8</accession>
<evidence type="ECO:0000256" key="4">
    <source>
        <dbReference type="ARBA" id="ARBA00022737"/>
    </source>
</evidence>
<evidence type="ECO:0000256" key="1">
    <source>
        <dbReference type="ARBA" id="ARBA00004613"/>
    </source>
</evidence>
<keyword evidence="5" id="KW-1015">Disulfide bond</keyword>
<dbReference type="SUPFAM" id="SSF69848">
    <property type="entry name" value="LCCL domain"/>
    <property type="match status" value="2"/>
</dbReference>
<dbReference type="PANTHER" id="PTHR31331:SF9">
    <property type="entry name" value="CYSTEINE-RICH SECRETORY PROTEIN LCCL DOMAIN-CONTAINING 1"/>
    <property type="match status" value="1"/>
</dbReference>
<sequence length="458" mass="51725">MRCLRGVSVLLLAQASMSMVMLPNSTGWERMLDKYLDEDGDWWQAKQRGKRAITSSDSQLILDLHNKLRGQVYPPASNMEYMVWDTELERTAEEWAETCLWEHGPAGLLPQIGQNLGVHWGRYRPPTSHVQAWYDEVKDYSFPYPQECNPYCPFKCSGPVCTHYTQLVWATSSRIGCAINLCYNMNVWGQIWEKAVYLVCNYSPKGNWWGHSPYKHGTPCSSCPPSYGGGCKDNLCYKGIHESHWKTQLVTCDTKLRDQCKGTTCNRYECPAGCLDATEKVVGTVHYEMQSSVCRAGLHAGVIDNDGGWLDVTRQGRKNYFIKSNKNGVQSLGKYHSANSFTVSRVAVKAITCETTAEQLCPYEKPSRHCPRLYCPRNCLEENPRLSRVIGTKIYSDKSSVCRAAVHAGVIRNGVGGYIDVMPVDKRNHYISSYQNGIFSESLQNPPRGKAFRVFSVI</sequence>
<dbReference type="InterPro" id="IPR004043">
    <property type="entry name" value="LCCL"/>
</dbReference>
<dbReference type="InterPro" id="IPR001283">
    <property type="entry name" value="CRISP-related"/>
</dbReference>
<dbReference type="SUPFAM" id="SSF55797">
    <property type="entry name" value="PR-1-like"/>
    <property type="match status" value="1"/>
</dbReference>
<dbReference type="FunFam" id="2.170.130.20:FF:000001">
    <property type="entry name" value="Cysteine-rich secretory protein LCCL domain-containing 1"/>
    <property type="match status" value="2"/>
</dbReference>
<protein>
    <submittedName>
        <fullName evidence="8">Cysteine rich secretory protein LCCL domain containing 1</fullName>
    </submittedName>
</protein>
<name>M4A7P8_XIPMA</name>
<evidence type="ECO:0000256" key="2">
    <source>
        <dbReference type="ARBA" id="ARBA00022525"/>
    </source>
</evidence>
<dbReference type="InterPro" id="IPR035940">
    <property type="entry name" value="CAP_sf"/>
</dbReference>
<dbReference type="PANTHER" id="PTHR31331">
    <property type="entry name" value="LCCL DOMAIN PROTEIN (AFU_ORTHOLOGUE AFUA_5G08630)"/>
    <property type="match status" value="1"/>
</dbReference>
<keyword evidence="4" id="KW-0677">Repeat</keyword>
<dbReference type="AlphaFoldDB" id="M4A7P8"/>
<keyword evidence="3 6" id="KW-0732">Signal</keyword>
<reference evidence="8" key="3">
    <citation type="submission" date="2025-08" db="UniProtKB">
        <authorList>
            <consortium name="Ensembl"/>
        </authorList>
    </citation>
    <scope>IDENTIFICATION</scope>
    <source>
        <strain evidence="8">JP 163 A</strain>
    </source>
</reference>
<feature type="signal peptide" evidence="6">
    <location>
        <begin position="1"/>
        <end position="18"/>
    </location>
</feature>
<comment type="subcellular location">
    <subcellularLocation>
        <location evidence="1">Secreted</location>
    </subcellularLocation>
</comment>
<feature type="chain" id="PRO_5017310284" evidence="6">
    <location>
        <begin position="19"/>
        <end position="458"/>
    </location>
</feature>
<dbReference type="GO" id="GO:0005576">
    <property type="term" value="C:extracellular region"/>
    <property type="evidence" value="ECO:0007669"/>
    <property type="project" value="UniProtKB-SubCell"/>
</dbReference>
<dbReference type="FunFam" id="3.40.33.10:FF:000001">
    <property type="entry name" value="Cysteine-rich secretory protein LCCL domain containing 1"/>
    <property type="match status" value="1"/>
</dbReference>
<evidence type="ECO:0000256" key="6">
    <source>
        <dbReference type="SAM" id="SignalP"/>
    </source>
</evidence>
<dbReference type="PRINTS" id="PR00837">
    <property type="entry name" value="V5TPXLIKE"/>
</dbReference>
<keyword evidence="2" id="KW-0964">Secreted</keyword>
<reference evidence="8" key="4">
    <citation type="submission" date="2025-09" db="UniProtKB">
        <authorList>
            <consortium name="Ensembl"/>
        </authorList>
    </citation>
    <scope>IDENTIFICATION</scope>
    <source>
        <strain evidence="8">JP 163 A</strain>
    </source>
</reference>
<dbReference type="PROSITE" id="PS50820">
    <property type="entry name" value="LCCL"/>
    <property type="match status" value="2"/>
</dbReference>
<evidence type="ECO:0000256" key="3">
    <source>
        <dbReference type="ARBA" id="ARBA00022729"/>
    </source>
</evidence>
<dbReference type="InterPro" id="IPR018244">
    <property type="entry name" value="Allrgn_V5/Tpx1_CS"/>
</dbReference>
<dbReference type="SMART" id="SM00603">
    <property type="entry name" value="LCCL"/>
    <property type="match status" value="2"/>
</dbReference>
<reference evidence="9" key="2">
    <citation type="journal article" date="2013" name="Nat. Genet.">
        <title>The genome of the platyfish, Xiphophorus maculatus, provides insights into evolutionary adaptation and several complex traits.</title>
        <authorList>
            <person name="Schartl M."/>
            <person name="Walter R.B."/>
            <person name="Shen Y."/>
            <person name="Garcia T."/>
            <person name="Catchen J."/>
            <person name="Amores A."/>
            <person name="Braasch I."/>
            <person name="Chalopin D."/>
            <person name="Volff J.N."/>
            <person name="Lesch K.P."/>
            <person name="Bisazza A."/>
            <person name="Minx P."/>
            <person name="Hillier L."/>
            <person name="Wilson R.K."/>
            <person name="Fuerstenberg S."/>
            <person name="Boore J."/>
            <person name="Searle S."/>
            <person name="Postlethwait J.H."/>
            <person name="Warren W.C."/>
        </authorList>
    </citation>
    <scope>NUCLEOTIDE SEQUENCE [LARGE SCALE GENOMIC DNA]</scope>
    <source>
        <strain evidence="9">JP 163 A</strain>
    </source>
</reference>
<dbReference type="Pfam" id="PF00188">
    <property type="entry name" value="CAP"/>
    <property type="match status" value="1"/>
</dbReference>
<dbReference type="Gene3D" id="2.170.130.20">
    <property type="entry name" value="LCCL-like domain"/>
    <property type="match status" value="2"/>
</dbReference>
<reference evidence="9" key="1">
    <citation type="submission" date="2012-01" db="EMBL/GenBank/DDBJ databases">
        <authorList>
            <person name="Walter R."/>
            <person name="Schartl M."/>
            <person name="Warren W."/>
        </authorList>
    </citation>
    <scope>NUCLEOTIDE SEQUENCE [LARGE SCALE GENOMIC DNA]</scope>
    <source>
        <strain evidence="9">JP 163 A</strain>
    </source>
</reference>
<dbReference type="Ensembl" id="ENSXMAT00000010506.2">
    <property type="protein sequence ID" value="ENSXMAP00000010492.2"/>
    <property type="gene ID" value="ENSXMAG00000010457.2"/>
</dbReference>
<feature type="domain" description="LCCL" evidence="7">
    <location>
        <begin position="246"/>
        <end position="341"/>
    </location>
</feature>
<keyword evidence="9" id="KW-1185">Reference proteome</keyword>
<evidence type="ECO:0000256" key="5">
    <source>
        <dbReference type="ARBA" id="ARBA00023157"/>
    </source>
</evidence>
<dbReference type="HOGENOM" id="CLU_042287_0_0_1"/>
<dbReference type="eggNOG" id="KOG3017">
    <property type="taxonomic scope" value="Eukaryota"/>
</dbReference>
<organism evidence="8 9">
    <name type="scientific">Xiphophorus maculatus</name>
    <name type="common">Southern platyfish</name>
    <name type="synonym">Platypoecilus maculatus</name>
    <dbReference type="NCBI Taxonomy" id="8083"/>
    <lineage>
        <taxon>Eukaryota</taxon>
        <taxon>Metazoa</taxon>
        <taxon>Chordata</taxon>
        <taxon>Craniata</taxon>
        <taxon>Vertebrata</taxon>
        <taxon>Euteleostomi</taxon>
        <taxon>Actinopterygii</taxon>
        <taxon>Neopterygii</taxon>
        <taxon>Teleostei</taxon>
        <taxon>Neoteleostei</taxon>
        <taxon>Acanthomorphata</taxon>
        <taxon>Ovalentaria</taxon>
        <taxon>Atherinomorphae</taxon>
        <taxon>Cyprinodontiformes</taxon>
        <taxon>Poeciliidae</taxon>
        <taxon>Poeciliinae</taxon>
        <taxon>Xiphophorus</taxon>
    </lineage>
</organism>
<dbReference type="InterPro" id="IPR036609">
    <property type="entry name" value="LCCL_sf"/>
</dbReference>
<proteinExistence type="predicted"/>
<dbReference type="SMART" id="SM00198">
    <property type="entry name" value="SCP"/>
    <property type="match status" value="1"/>
</dbReference>
<dbReference type="InterPro" id="IPR014044">
    <property type="entry name" value="CAP_dom"/>
</dbReference>
<dbReference type="PROSITE" id="PS01010">
    <property type="entry name" value="CRISP_2"/>
    <property type="match status" value="1"/>
</dbReference>
<dbReference type="GeneTree" id="ENSGT00940000156473"/>
<dbReference type="InterPro" id="IPR051957">
    <property type="entry name" value="CRISP-LCCL_domain"/>
</dbReference>
<dbReference type="Proteomes" id="UP000002852">
    <property type="component" value="Unassembled WGS sequence"/>
</dbReference>
<evidence type="ECO:0000259" key="7">
    <source>
        <dbReference type="PROSITE" id="PS50820"/>
    </source>
</evidence>